<dbReference type="Proteomes" id="UP001597351">
    <property type="component" value="Unassembled WGS sequence"/>
</dbReference>
<dbReference type="EMBL" id="JBHUGD010000003">
    <property type="protein sequence ID" value="MFD1947726.1"/>
    <property type="molecule type" value="Genomic_DNA"/>
</dbReference>
<evidence type="ECO:0000313" key="1">
    <source>
        <dbReference type="EMBL" id="MFD1947726.1"/>
    </source>
</evidence>
<keyword evidence="2" id="KW-1185">Reference proteome</keyword>
<gene>
    <name evidence="1" type="ORF">ACFSDE_13080</name>
</gene>
<proteinExistence type="predicted"/>
<accession>A0ABW4TRP5</accession>
<evidence type="ECO:0000313" key="2">
    <source>
        <dbReference type="Proteomes" id="UP001597351"/>
    </source>
</evidence>
<protein>
    <submittedName>
        <fullName evidence="1">Uncharacterized protein</fullName>
    </submittedName>
</protein>
<name>A0ABW4TRP5_9ACTN</name>
<sequence>MPRHLQAREERRVDDLVARRLIRFEALVDAMLWAGNDDHQLANELWVDVATVRARLAGLSSIETAELNRRLDEEEVWIA</sequence>
<comment type="caution">
    <text evidence="1">The sequence shown here is derived from an EMBL/GenBank/DDBJ whole genome shotgun (WGS) entry which is preliminary data.</text>
</comment>
<dbReference type="RefSeq" id="WP_343919077.1">
    <property type="nucleotide sequence ID" value="NZ_BAAAJT010000002.1"/>
</dbReference>
<organism evidence="1 2">
    <name type="scientific">Nocardioides aestuarii</name>
    <dbReference type="NCBI Taxonomy" id="252231"/>
    <lineage>
        <taxon>Bacteria</taxon>
        <taxon>Bacillati</taxon>
        <taxon>Actinomycetota</taxon>
        <taxon>Actinomycetes</taxon>
        <taxon>Propionibacteriales</taxon>
        <taxon>Nocardioidaceae</taxon>
        <taxon>Nocardioides</taxon>
    </lineage>
</organism>
<reference evidence="2" key="1">
    <citation type="journal article" date="2019" name="Int. J. Syst. Evol. Microbiol.">
        <title>The Global Catalogue of Microorganisms (GCM) 10K type strain sequencing project: providing services to taxonomists for standard genome sequencing and annotation.</title>
        <authorList>
            <consortium name="The Broad Institute Genomics Platform"/>
            <consortium name="The Broad Institute Genome Sequencing Center for Infectious Disease"/>
            <person name="Wu L."/>
            <person name="Ma J."/>
        </authorList>
    </citation>
    <scope>NUCLEOTIDE SEQUENCE [LARGE SCALE GENOMIC DNA]</scope>
    <source>
        <strain evidence="2">CGMCC 1.12477</strain>
    </source>
</reference>